<dbReference type="Proteomes" id="UP001303046">
    <property type="component" value="Unassembled WGS sequence"/>
</dbReference>
<feature type="transmembrane region" description="Helical" evidence="1">
    <location>
        <begin position="210"/>
        <end position="234"/>
    </location>
</feature>
<organism evidence="2 3">
    <name type="scientific">Necator americanus</name>
    <name type="common">Human hookworm</name>
    <dbReference type="NCBI Taxonomy" id="51031"/>
    <lineage>
        <taxon>Eukaryota</taxon>
        <taxon>Metazoa</taxon>
        <taxon>Ecdysozoa</taxon>
        <taxon>Nematoda</taxon>
        <taxon>Chromadorea</taxon>
        <taxon>Rhabditida</taxon>
        <taxon>Rhabditina</taxon>
        <taxon>Rhabditomorpha</taxon>
        <taxon>Strongyloidea</taxon>
        <taxon>Ancylostomatidae</taxon>
        <taxon>Bunostominae</taxon>
        <taxon>Necator</taxon>
    </lineage>
</organism>
<feature type="transmembrane region" description="Helical" evidence="1">
    <location>
        <begin position="129"/>
        <end position="150"/>
    </location>
</feature>
<feature type="transmembrane region" description="Helical" evidence="1">
    <location>
        <begin position="170"/>
        <end position="198"/>
    </location>
</feature>
<proteinExistence type="predicted"/>
<comment type="caution">
    <text evidence="2">The sequence shown here is derived from an EMBL/GenBank/DDBJ whole genome shotgun (WGS) entry which is preliminary data.</text>
</comment>
<dbReference type="SUPFAM" id="SSF81321">
    <property type="entry name" value="Family A G protein-coupled receptor-like"/>
    <property type="match status" value="1"/>
</dbReference>
<name>A0ABR1E672_NECAM</name>
<evidence type="ECO:0008006" key="4">
    <source>
        <dbReference type="Google" id="ProtNLM"/>
    </source>
</evidence>
<evidence type="ECO:0000313" key="2">
    <source>
        <dbReference type="EMBL" id="KAK6757256.1"/>
    </source>
</evidence>
<keyword evidence="1" id="KW-0812">Transmembrane</keyword>
<reference evidence="2 3" key="1">
    <citation type="submission" date="2023-08" db="EMBL/GenBank/DDBJ databases">
        <title>A Necator americanus chromosomal reference genome.</title>
        <authorList>
            <person name="Ilik V."/>
            <person name="Petrzelkova K.J."/>
            <person name="Pardy F."/>
            <person name="Fuh T."/>
            <person name="Niatou-Singa F.S."/>
            <person name="Gouil Q."/>
            <person name="Baker L."/>
            <person name="Ritchie M.E."/>
            <person name="Jex A.R."/>
            <person name="Gazzola D."/>
            <person name="Li H."/>
            <person name="Toshio Fujiwara R."/>
            <person name="Zhan B."/>
            <person name="Aroian R.V."/>
            <person name="Pafco B."/>
            <person name="Schwarz E.M."/>
        </authorList>
    </citation>
    <scope>NUCLEOTIDE SEQUENCE [LARGE SCALE GENOMIC DNA]</scope>
    <source>
        <strain evidence="2 3">Aroian</strain>
        <tissue evidence="2">Whole animal</tissue>
    </source>
</reference>
<feature type="transmembrane region" description="Helical" evidence="1">
    <location>
        <begin position="246"/>
        <end position="269"/>
    </location>
</feature>
<gene>
    <name evidence="2" type="primary">Necator_chrV.g20007</name>
    <name evidence="2" type="ORF">RB195_015215</name>
</gene>
<evidence type="ECO:0000313" key="3">
    <source>
        <dbReference type="Proteomes" id="UP001303046"/>
    </source>
</evidence>
<dbReference type="EMBL" id="JAVFWL010000005">
    <property type="protein sequence ID" value="KAK6757256.1"/>
    <property type="molecule type" value="Genomic_DNA"/>
</dbReference>
<accession>A0ABR1E672</accession>
<dbReference type="Gene3D" id="1.20.1070.10">
    <property type="entry name" value="Rhodopsin 7-helix transmembrane proteins"/>
    <property type="match status" value="1"/>
</dbReference>
<keyword evidence="1" id="KW-1133">Transmembrane helix</keyword>
<keyword evidence="3" id="KW-1185">Reference proteome</keyword>
<evidence type="ECO:0000256" key="1">
    <source>
        <dbReference type="SAM" id="Phobius"/>
    </source>
</evidence>
<sequence length="394" mass="44159">MASATISQSAYYPSSNPFTRLSIIVIEVLDEVQQQAVKRIQRDKTTFTLSAISYILVGRGRADEIERGVLFTRTTVHGCFVTKYWPHALILGTELPSYCLLVVSCERLLVVLRPLDYSRYFGEISKCQLLLFVPLAGTISLMAACFSAHLDGDRTVETQHCFIIDSTAAWFASFHFLIVVAAFVVSFISFLVTWRILVRRVHGRHIMKTSYIGTWLTISAISALLVSLPSAVMLGKLWIGADMSDVTVAIAYAIPGFLSILNTMVNFTLHKEFRGQLLALFGFKRSNLDMLRLDKPPIGKQFYYKITPWGVQLRTVCVHICNGTHLIFTVSVCDDYTTAIKLEGESNEAIRDEILVIRSRSINAVRDSALSWTSDSKLLLFPKSVCECNFKSVP</sequence>
<protein>
    <recommendedName>
        <fullName evidence="4">G-protein coupled receptors family 1 profile domain-containing protein</fullName>
    </recommendedName>
</protein>
<keyword evidence="1" id="KW-0472">Membrane</keyword>